<organism evidence="1 2">
    <name type="scientific">Arthrobacter phage Adat</name>
    <dbReference type="NCBI Taxonomy" id="2027883"/>
    <lineage>
        <taxon>Viruses</taxon>
        <taxon>Duplodnaviria</taxon>
        <taxon>Heunggongvirae</taxon>
        <taxon>Uroviricota</taxon>
        <taxon>Caudoviricetes</taxon>
        <taxon>Jasminevirus</taxon>
        <taxon>Jasminevirus adat</taxon>
    </lineage>
</organism>
<keyword evidence="2" id="KW-1185">Reference proteome</keyword>
<protein>
    <submittedName>
        <fullName evidence="1">HNH endonuclease</fullName>
    </submittedName>
</protein>
<dbReference type="Proteomes" id="UP000221251">
    <property type="component" value="Segment"/>
</dbReference>
<proteinExistence type="predicted"/>
<keyword evidence="1" id="KW-0255">Endonuclease</keyword>
<keyword evidence="1" id="KW-0540">Nuclease</keyword>
<dbReference type="GO" id="GO:0004519">
    <property type="term" value="F:endonuclease activity"/>
    <property type="evidence" value="ECO:0007669"/>
    <property type="project" value="UniProtKB-KW"/>
</dbReference>
<keyword evidence="1" id="KW-0378">Hydrolase</keyword>
<dbReference type="Gene3D" id="3.90.75.20">
    <property type="match status" value="1"/>
</dbReference>
<name>A0A249XN92_9CAUD</name>
<dbReference type="EMBL" id="MF668266">
    <property type="protein sequence ID" value="ASZ72624.1"/>
    <property type="molecule type" value="Genomic_DNA"/>
</dbReference>
<evidence type="ECO:0000313" key="1">
    <source>
        <dbReference type="EMBL" id="ASZ72624.1"/>
    </source>
</evidence>
<sequence length="134" mass="16012">MTKQEWRTIPEFPLYQVTSDGDVRHRENLTILKEIENKVTGAWFYSLHKTNEKRRYSRSYERLMYSAWPELLAGWKPVDGFPNYLINDKGEVMQTRWYKVITPFKNGSVRLFRDGKRFTFHPSDYLAARGQENA</sequence>
<reference evidence="1 2" key="1">
    <citation type="submission" date="2017-08" db="EMBL/GenBank/DDBJ databases">
        <authorList>
            <person name="Bertolini C.M."/>
            <person name="Tyransky A."/>
            <person name="Ball S.L."/>
            <person name="Breitenberger C.A."/>
            <person name="Daniels C.J."/>
            <person name="Garlena R.A."/>
            <person name="Russell D.A."/>
            <person name="Pope W.H."/>
            <person name="Jacobs-Sera D."/>
            <person name="Hendrix R.W."/>
            <person name="Hatfull G.F."/>
        </authorList>
    </citation>
    <scope>NUCLEOTIDE SEQUENCE [LARGE SCALE GENOMIC DNA]</scope>
</reference>
<gene>
    <name evidence="1" type="ORF">ADAT_53</name>
</gene>
<evidence type="ECO:0000313" key="2">
    <source>
        <dbReference type="Proteomes" id="UP000221251"/>
    </source>
</evidence>
<accession>A0A249XN92</accession>
<dbReference type="OrthoDB" id="26527at10239"/>